<dbReference type="Gene3D" id="2.40.170.20">
    <property type="entry name" value="TonB-dependent receptor, beta-barrel domain"/>
    <property type="match status" value="1"/>
</dbReference>
<dbReference type="Proteomes" id="UP000248536">
    <property type="component" value="Chromosome"/>
</dbReference>
<keyword evidence="3" id="KW-0998">Cell outer membrane</keyword>
<keyword evidence="7" id="KW-1185">Reference proteome</keyword>
<evidence type="ECO:0000256" key="1">
    <source>
        <dbReference type="ARBA" id="ARBA00004442"/>
    </source>
</evidence>
<name>A0A2Z4LQA1_9FLAO</name>
<dbReference type="Pfam" id="PF14905">
    <property type="entry name" value="OMP_b-brl_3"/>
    <property type="match status" value="1"/>
</dbReference>
<organism evidence="6 7">
    <name type="scientific">Flagellimonas maritima</name>
    <dbReference type="NCBI Taxonomy" id="1383885"/>
    <lineage>
        <taxon>Bacteria</taxon>
        <taxon>Pseudomonadati</taxon>
        <taxon>Bacteroidota</taxon>
        <taxon>Flavobacteriia</taxon>
        <taxon>Flavobacteriales</taxon>
        <taxon>Flavobacteriaceae</taxon>
        <taxon>Flagellimonas</taxon>
    </lineage>
</organism>
<dbReference type="PANTHER" id="PTHR40980:SF4">
    <property type="entry name" value="TONB-DEPENDENT RECEPTOR-LIKE BETA-BARREL DOMAIN-CONTAINING PROTEIN"/>
    <property type="match status" value="1"/>
</dbReference>
<accession>A0A2Z4LQA1</accession>
<feature type="domain" description="Outer membrane protein beta-barrel" evidence="5">
    <location>
        <begin position="371"/>
        <end position="773"/>
    </location>
</feature>
<proteinExistence type="predicted"/>
<dbReference type="Pfam" id="PF13715">
    <property type="entry name" value="CarbopepD_reg_2"/>
    <property type="match status" value="1"/>
</dbReference>
<dbReference type="KEGG" id="spon:HME9304_00579"/>
<evidence type="ECO:0000313" key="7">
    <source>
        <dbReference type="Proteomes" id="UP000248536"/>
    </source>
</evidence>
<dbReference type="EMBL" id="CP030104">
    <property type="protein sequence ID" value="AWX43588.1"/>
    <property type="molecule type" value="Genomic_DNA"/>
</dbReference>
<evidence type="ECO:0000256" key="2">
    <source>
        <dbReference type="ARBA" id="ARBA00023136"/>
    </source>
</evidence>
<comment type="subcellular location">
    <subcellularLocation>
        <location evidence="1">Cell outer membrane</location>
    </subcellularLocation>
</comment>
<dbReference type="SUPFAM" id="SSF56935">
    <property type="entry name" value="Porins"/>
    <property type="match status" value="1"/>
</dbReference>
<feature type="chain" id="PRO_5016450606" description="Outer membrane protein beta-barrel domain-containing protein" evidence="4">
    <location>
        <begin position="19"/>
        <end position="799"/>
    </location>
</feature>
<evidence type="ECO:0000313" key="6">
    <source>
        <dbReference type="EMBL" id="AWX43588.1"/>
    </source>
</evidence>
<dbReference type="Gene3D" id="2.170.130.10">
    <property type="entry name" value="TonB-dependent receptor, plug domain"/>
    <property type="match status" value="1"/>
</dbReference>
<gene>
    <name evidence="6" type="ORF">HME9304_00579</name>
</gene>
<protein>
    <recommendedName>
        <fullName evidence="5">Outer membrane protein beta-barrel domain-containing protein</fullName>
    </recommendedName>
</protein>
<evidence type="ECO:0000256" key="4">
    <source>
        <dbReference type="SAM" id="SignalP"/>
    </source>
</evidence>
<dbReference type="InterPro" id="IPR036942">
    <property type="entry name" value="Beta-barrel_TonB_sf"/>
</dbReference>
<dbReference type="OrthoDB" id="8764943at2"/>
<dbReference type="InterPro" id="IPR037066">
    <property type="entry name" value="Plug_dom_sf"/>
</dbReference>
<keyword evidence="2" id="KW-0472">Membrane</keyword>
<sequence>MKNLTFVCFLTLSFFSQAQNISGDVKTEFGDPIPYAAVTLNRVSDSILVKATTTIESGTFILKDILTETYYLKISSIGYADYLKNIDYNGKSLNLGEIILAEQAEDLDEVTVVAEKPMVQVLADKTVFNVENTINATGTSAFELLRKAPGVIVDNGGSIIVEGKSGVQIFIDGRLSVLQGEDLTNYLESLQATDIEAIEIITQPSSKYDAAGNAGIINIKLKKDKSLGVNGSITSGMTVGDFVRQNNSINFNARGKRGNLYGTYSNRFGKSTNFLNLIRDQSGTRFGARTNSVYDRNSNNIKLGYDLYASEKSTFGAIFDGNFNNNSSENNSRTPIRPLNAVANDSVLVSDNRSSNTSYNMNANLNYRYADTLGYAVNIDMDYGRYGSDRIASQPNIYFNGLETAIIRQNPTSQDTPIDISIVTFKTDYEQNLFKGDLGLGVKISYVDTDNTFDFFNGINDEAVFDPTQSNVFRYTEQINAAYINYNYKKNKWNFQVGLRVENTISDGNLESQQEGDNARVERNYTDFFPSGGLTYQMNRKNQLALTYSKRIQRPNYQSLNPFAYVINELSFRQGNPFLQPQYTDNLKLSHTFNYRLTTSISYSYVSEFFAQVTVAESNGRNFITTLNVADNEVINLGVSYPKNIKKWWNLYLSLNAYVSNYKANSPEFLPVKQETLSFYAQNTFTLPKELRMEISGWYSSPSVWGGTYQTQALGSLNVAFQKKYFKEELTARLAFNDILYTVPWRGTTQFGELFINGSGGSDSRQVAFSLSYDFGRSEIKKARNRKTGLEDEKGRIEN</sequence>
<dbReference type="RefSeq" id="WP_112377152.1">
    <property type="nucleotide sequence ID" value="NZ_CP030104.1"/>
</dbReference>
<dbReference type="Gene3D" id="2.60.40.1120">
    <property type="entry name" value="Carboxypeptidase-like, regulatory domain"/>
    <property type="match status" value="1"/>
</dbReference>
<evidence type="ECO:0000259" key="5">
    <source>
        <dbReference type="Pfam" id="PF14905"/>
    </source>
</evidence>
<dbReference type="SUPFAM" id="SSF49464">
    <property type="entry name" value="Carboxypeptidase regulatory domain-like"/>
    <property type="match status" value="1"/>
</dbReference>
<dbReference type="GO" id="GO:0009279">
    <property type="term" value="C:cell outer membrane"/>
    <property type="evidence" value="ECO:0007669"/>
    <property type="project" value="UniProtKB-SubCell"/>
</dbReference>
<evidence type="ECO:0000256" key="3">
    <source>
        <dbReference type="ARBA" id="ARBA00023237"/>
    </source>
</evidence>
<keyword evidence="4" id="KW-0732">Signal</keyword>
<reference evidence="6 7" key="1">
    <citation type="submission" date="2018-06" db="EMBL/GenBank/DDBJ databases">
        <title>Spongiibacterium sp. HME9304 Genome sequencing and assembly.</title>
        <authorList>
            <person name="Kang H."/>
            <person name="Kim H."/>
            <person name="Joh K."/>
        </authorList>
    </citation>
    <scope>NUCLEOTIDE SEQUENCE [LARGE SCALE GENOMIC DNA]</scope>
    <source>
        <strain evidence="6 7">HME9304</strain>
    </source>
</reference>
<dbReference type="PANTHER" id="PTHR40980">
    <property type="entry name" value="PLUG DOMAIN-CONTAINING PROTEIN"/>
    <property type="match status" value="1"/>
</dbReference>
<dbReference type="AlphaFoldDB" id="A0A2Z4LQA1"/>
<dbReference type="InterPro" id="IPR008969">
    <property type="entry name" value="CarboxyPept-like_regulatory"/>
</dbReference>
<feature type="signal peptide" evidence="4">
    <location>
        <begin position="1"/>
        <end position="18"/>
    </location>
</feature>
<dbReference type="InterPro" id="IPR041700">
    <property type="entry name" value="OMP_b-brl_3"/>
</dbReference>